<protein>
    <submittedName>
        <fullName evidence="1">Uncharacterized protein</fullName>
    </submittedName>
</protein>
<organism evidence="1 2">
    <name type="scientific">Aspergillus transmontanensis</name>
    <dbReference type="NCBI Taxonomy" id="1034304"/>
    <lineage>
        <taxon>Eukaryota</taxon>
        <taxon>Fungi</taxon>
        <taxon>Dikarya</taxon>
        <taxon>Ascomycota</taxon>
        <taxon>Pezizomycotina</taxon>
        <taxon>Eurotiomycetes</taxon>
        <taxon>Eurotiomycetidae</taxon>
        <taxon>Eurotiales</taxon>
        <taxon>Aspergillaceae</taxon>
        <taxon>Aspergillus</taxon>
        <taxon>Aspergillus subgen. Circumdati</taxon>
    </lineage>
</organism>
<proteinExistence type="predicted"/>
<dbReference type="AlphaFoldDB" id="A0A5N6VWF4"/>
<sequence>MYPCTLSLIIQQLEKLKSRYCKYPIRTKSAQPAERSDGFQSTLRLPTHRSWFSTGSTSIRPHDYFEATLSQPERFLNHSIFVQEEGIIL</sequence>
<reference evidence="2" key="1">
    <citation type="submission" date="2019-04" db="EMBL/GenBank/DDBJ databases">
        <title>Friends and foes A comparative genomics studyof 23 Aspergillus species from section Flavi.</title>
        <authorList>
            <consortium name="DOE Joint Genome Institute"/>
            <person name="Kjaerbolling I."/>
            <person name="Vesth T."/>
            <person name="Frisvad J.C."/>
            <person name="Nybo J.L."/>
            <person name="Theobald S."/>
            <person name="Kildgaard S."/>
            <person name="Isbrandt T."/>
            <person name="Kuo A."/>
            <person name="Sato A."/>
            <person name="Lyhne E.K."/>
            <person name="Kogle M.E."/>
            <person name="Wiebenga A."/>
            <person name="Kun R.S."/>
            <person name="Lubbers R.J."/>
            <person name="Makela M.R."/>
            <person name="Barry K."/>
            <person name="Chovatia M."/>
            <person name="Clum A."/>
            <person name="Daum C."/>
            <person name="Haridas S."/>
            <person name="He G."/>
            <person name="LaButti K."/>
            <person name="Lipzen A."/>
            <person name="Mondo S."/>
            <person name="Riley R."/>
            <person name="Salamov A."/>
            <person name="Simmons B.A."/>
            <person name="Magnuson J.K."/>
            <person name="Henrissat B."/>
            <person name="Mortensen U.H."/>
            <person name="Larsen T.O."/>
            <person name="Devries R.P."/>
            <person name="Grigoriev I.V."/>
            <person name="Machida M."/>
            <person name="Baker S.E."/>
            <person name="Andersen M.R."/>
        </authorList>
    </citation>
    <scope>NUCLEOTIDE SEQUENCE [LARGE SCALE GENOMIC DNA]</scope>
    <source>
        <strain evidence="2">CBS 130015</strain>
    </source>
</reference>
<gene>
    <name evidence="1" type="ORF">BDV41DRAFT_538280</name>
</gene>
<name>A0A5N6VWF4_9EURO</name>
<evidence type="ECO:0000313" key="1">
    <source>
        <dbReference type="EMBL" id="KAE8312871.1"/>
    </source>
</evidence>
<keyword evidence="2" id="KW-1185">Reference proteome</keyword>
<dbReference type="Proteomes" id="UP000325433">
    <property type="component" value="Unassembled WGS sequence"/>
</dbReference>
<dbReference type="EMBL" id="ML738330">
    <property type="protein sequence ID" value="KAE8312871.1"/>
    <property type="molecule type" value="Genomic_DNA"/>
</dbReference>
<evidence type="ECO:0000313" key="2">
    <source>
        <dbReference type="Proteomes" id="UP000325433"/>
    </source>
</evidence>
<accession>A0A5N6VWF4</accession>